<evidence type="ECO:0008006" key="4">
    <source>
        <dbReference type="Google" id="ProtNLM"/>
    </source>
</evidence>
<protein>
    <recommendedName>
        <fullName evidence="4">PQ loop repeat-containing protein</fullName>
    </recommendedName>
</protein>
<keyword evidence="1" id="KW-0812">Transmembrane</keyword>
<evidence type="ECO:0000256" key="1">
    <source>
        <dbReference type="SAM" id="Phobius"/>
    </source>
</evidence>
<organism evidence="2 3">
    <name type="scientific">Dokdonia pacifica</name>
    <dbReference type="NCBI Taxonomy" id="1627892"/>
    <lineage>
        <taxon>Bacteria</taxon>
        <taxon>Pseudomonadati</taxon>
        <taxon>Bacteroidota</taxon>
        <taxon>Flavobacteriia</taxon>
        <taxon>Flavobacteriales</taxon>
        <taxon>Flavobacteriaceae</taxon>
        <taxon>Dokdonia</taxon>
    </lineage>
</organism>
<name>A0A238ZFT2_9FLAO</name>
<keyword evidence="3" id="KW-1185">Reference proteome</keyword>
<feature type="transmembrane region" description="Helical" evidence="1">
    <location>
        <begin position="38"/>
        <end position="58"/>
    </location>
</feature>
<accession>A0A238ZFT2</accession>
<proteinExistence type="predicted"/>
<feature type="transmembrane region" description="Helical" evidence="1">
    <location>
        <begin position="70"/>
        <end position="92"/>
    </location>
</feature>
<keyword evidence="1" id="KW-1133">Transmembrane helix</keyword>
<feature type="transmembrane region" description="Helical" evidence="1">
    <location>
        <begin position="6"/>
        <end position="26"/>
    </location>
</feature>
<dbReference type="OrthoDB" id="1139303at2"/>
<keyword evidence="1" id="KW-0472">Membrane</keyword>
<reference evidence="2 3" key="1">
    <citation type="submission" date="2017-06" db="EMBL/GenBank/DDBJ databases">
        <authorList>
            <person name="Kim H.J."/>
            <person name="Triplett B.A."/>
        </authorList>
    </citation>
    <scope>NUCLEOTIDE SEQUENCE [LARGE SCALE GENOMIC DNA]</scope>
    <source>
        <strain evidence="2 3">DSM 25597</strain>
    </source>
</reference>
<dbReference type="RefSeq" id="WP_089371509.1">
    <property type="nucleotide sequence ID" value="NZ_BMEP01000001.1"/>
</dbReference>
<evidence type="ECO:0000313" key="2">
    <source>
        <dbReference type="EMBL" id="SNR81989.1"/>
    </source>
</evidence>
<dbReference type="Proteomes" id="UP000198379">
    <property type="component" value="Unassembled WGS sequence"/>
</dbReference>
<evidence type="ECO:0000313" key="3">
    <source>
        <dbReference type="Proteomes" id="UP000198379"/>
    </source>
</evidence>
<sequence>MNFSIIDFLIGLTLINTIPHFVLGIWKGRMFSGLGFGNTQNILYGVLNLVISICLFVYKYGFEGMIQNSMYLGALFVIFSYFIVGNICYTYFHKKYYSRQA</sequence>
<dbReference type="EMBL" id="FZNY01000003">
    <property type="protein sequence ID" value="SNR81989.1"/>
    <property type="molecule type" value="Genomic_DNA"/>
</dbReference>
<dbReference type="AlphaFoldDB" id="A0A238ZFT2"/>
<gene>
    <name evidence="2" type="ORF">SAMN06265376_103182</name>
</gene>